<feature type="domain" description="Polymerase nucleotidyl transferase" evidence="1">
    <location>
        <begin position="15"/>
        <end position="53"/>
    </location>
</feature>
<evidence type="ECO:0000259" key="2">
    <source>
        <dbReference type="Pfam" id="PF13228"/>
    </source>
</evidence>
<dbReference type="InterPro" id="IPR025117">
    <property type="entry name" value="DUF4037"/>
</dbReference>
<accession>A0A6J4VTP5</accession>
<dbReference type="InterPro" id="IPR043519">
    <property type="entry name" value="NT_sf"/>
</dbReference>
<dbReference type="CDD" id="cd05403">
    <property type="entry name" value="NT_KNTase_like"/>
    <property type="match status" value="1"/>
</dbReference>
<feature type="domain" description="DUF4037" evidence="2">
    <location>
        <begin position="138"/>
        <end position="224"/>
    </location>
</feature>
<dbReference type="AlphaFoldDB" id="A0A6J4VTP5"/>
<gene>
    <name evidence="3" type="ORF">AVDCRST_MAG86-4337</name>
</gene>
<sequence length="284" mass="31420">MERSSTKVALAQRVAERLGEVPDVVAVALGGSLARGRALPNSDIDLGIYYRPARPPSIAALRQLAAELDDSGLGDAVTDFGGWGPWVNGGAWLTIKGHRLDWIYRDLDLVERVFDACERGEVARHIQAGHPHGFHTHNYLGEVHYGRSLVDPAGVLAHLKGRVDVYPERLAQALIESYSWRAYTALDAGEKSLARVESVYVAGCFFECGYCLVQVLFALNRRFFVNEKGALGETRTFDQVPPGFADTVHEVLSHPGESMQVLQQNWKRMWDLAYAVGELVGHEH</sequence>
<dbReference type="SUPFAM" id="SSF81301">
    <property type="entry name" value="Nucleotidyltransferase"/>
    <property type="match status" value="1"/>
</dbReference>
<dbReference type="Pfam" id="PF01909">
    <property type="entry name" value="NTP_transf_2"/>
    <property type="match status" value="1"/>
</dbReference>
<protein>
    <submittedName>
        <fullName evidence="3">Uncharacterized protein</fullName>
    </submittedName>
</protein>
<reference evidence="3" key="1">
    <citation type="submission" date="2020-02" db="EMBL/GenBank/DDBJ databases">
        <authorList>
            <person name="Meier V. D."/>
        </authorList>
    </citation>
    <scope>NUCLEOTIDE SEQUENCE</scope>
    <source>
        <strain evidence="3">AVDCRST_MAG86</strain>
    </source>
</reference>
<organism evidence="3">
    <name type="scientific">uncultured Truepera sp</name>
    <dbReference type="NCBI Taxonomy" id="543023"/>
    <lineage>
        <taxon>Bacteria</taxon>
        <taxon>Thermotogati</taxon>
        <taxon>Deinococcota</taxon>
        <taxon>Deinococci</taxon>
        <taxon>Trueperales</taxon>
        <taxon>Trueperaceae</taxon>
        <taxon>Truepera</taxon>
        <taxon>environmental samples</taxon>
    </lineage>
</organism>
<dbReference type="Gene3D" id="3.30.460.10">
    <property type="entry name" value="Beta Polymerase, domain 2"/>
    <property type="match status" value="1"/>
</dbReference>
<proteinExistence type="predicted"/>
<dbReference type="InterPro" id="IPR002934">
    <property type="entry name" value="Polymerase_NTP_transf_dom"/>
</dbReference>
<dbReference type="EMBL" id="CADCWP010000373">
    <property type="protein sequence ID" value="CAA9589171.1"/>
    <property type="molecule type" value="Genomic_DNA"/>
</dbReference>
<evidence type="ECO:0000259" key="1">
    <source>
        <dbReference type="Pfam" id="PF01909"/>
    </source>
</evidence>
<dbReference type="Pfam" id="PF13228">
    <property type="entry name" value="DUF4037"/>
    <property type="match status" value="1"/>
</dbReference>
<name>A0A6J4VTP5_9DEIN</name>
<evidence type="ECO:0000313" key="3">
    <source>
        <dbReference type="EMBL" id="CAA9589171.1"/>
    </source>
</evidence>
<dbReference type="GO" id="GO:0016779">
    <property type="term" value="F:nucleotidyltransferase activity"/>
    <property type="evidence" value="ECO:0007669"/>
    <property type="project" value="InterPro"/>
</dbReference>